<reference evidence="2 3" key="1">
    <citation type="journal article" date="2013" name="Genome Announc.">
        <title>Genome sequences of five b1 subcluster mycobacteriophages.</title>
        <authorList>
            <person name="Breakwell D.P."/>
            <person name="Barrus E.Z."/>
            <person name="Benedict A.B."/>
            <person name="Brighton A.K."/>
            <person name="Fisher J.N."/>
            <person name="Gardner A.V."/>
            <person name="Kartchner B.J."/>
            <person name="Ladle K.C."/>
            <person name="Lunt B.L."/>
            <person name="Merrill B.D."/>
            <person name="Morrell J.D."/>
            <person name="Burnett S.H."/>
            <person name="Grose J.H."/>
        </authorList>
    </citation>
    <scope>NUCLEOTIDE SEQUENCE [LARGE SCALE GENOMIC DNA]</scope>
</reference>
<gene>
    <name evidence="2" type="primary">31</name>
    <name evidence="2" type="ORF">PIGLET_0031</name>
</gene>
<feature type="compositionally biased region" description="Polar residues" evidence="1">
    <location>
        <begin position="119"/>
        <end position="134"/>
    </location>
</feature>
<feature type="compositionally biased region" description="Gly residues" evidence="1">
    <location>
        <begin position="251"/>
        <end position="262"/>
    </location>
</feature>
<feature type="compositionally biased region" description="Gly residues" evidence="1">
    <location>
        <begin position="220"/>
        <end position="244"/>
    </location>
</feature>
<protein>
    <submittedName>
        <fullName evidence="2">Minor tail protein</fullName>
    </submittedName>
</protein>
<feature type="compositionally biased region" description="Gly residues" evidence="1">
    <location>
        <begin position="269"/>
        <end position="280"/>
    </location>
</feature>
<organism evidence="2 3">
    <name type="scientific">Mycobacterium phage Piglet</name>
    <dbReference type="NCBI Taxonomy" id="1235693"/>
    <lineage>
        <taxon>Viruses</taxon>
        <taxon>Duplodnaviria</taxon>
        <taxon>Heunggongvirae</taxon>
        <taxon>Uroviricota</taxon>
        <taxon>Caudoviricetes</taxon>
        <taxon>Bclasvirinae</taxon>
        <taxon>Pegunavirus</taxon>
        <taxon>Pegunavirus Pg1</taxon>
    </lineage>
</organism>
<proteinExistence type="predicted"/>
<evidence type="ECO:0000313" key="2">
    <source>
        <dbReference type="EMBL" id="AGC33891.1"/>
    </source>
</evidence>
<sequence>MGVYIGNTPISKIMAGASPNAGKVYIGSTQVWPEVEFPLVYEDVNLTDALVPAGATALVIEQLVGGGASGLAGQNQSGAGTYTNRGGTGGGGGAVIGQHIIPISELGPTFSLQIGAGGEQSTSDTTRNNGGPTIFSSGSIVLTAGGGSANGGVASQSGQWYVPMANGTAGGVNNTMGGAAGGAEGVSYSHSGNPQNDNEKWDALSADPAGTAMQVLPGGLKPGNGGSQSGTGQRPGGGGGGGKGRSSSSRGVGGRGGGGGKGRSSSSRGVGGRGGGGGKGRSSSSRGVGGRGGDGYARIYFINTSYKRDITRVYTTAGAWTWTPPPWAVAGTKIDIVMFPGGRAGKNGATFGGAGRGGLAGTPVTATLTVGTDIPVSGALTGVVGAGGASNGAAGGVSTCTTVGLTAPVNNADASGQDGGNAPNVTLNGITYPGGRGGSSGTSSSAGEDGQDPGGGGEGGGSLIAGLAGGAGGKGRVYVRVYEV</sequence>
<evidence type="ECO:0000256" key="1">
    <source>
        <dbReference type="SAM" id="MobiDB-lite"/>
    </source>
</evidence>
<evidence type="ECO:0000313" key="3">
    <source>
        <dbReference type="Proteomes" id="UP000011142"/>
    </source>
</evidence>
<feature type="compositionally biased region" description="Gly residues" evidence="1">
    <location>
        <begin position="452"/>
        <end position="461"/>
    </location>
</feature>
<feature type="region of interest" description="Disordered" evidence="1">
    <location>
        <begin position="183"/>
        <end position="290"/>
    </location>
</feature>
<feature type="region of interest" description="Disordered" evidence="1">
    <location>
        <begin position="112"/>
        <end position="134"/>
    </location>
</feature>
<dbReference type="Proteomes" id="UP000011142">
    <property type="component" value="Segment"/>
</dbReference>
<feature type="region of interest" description="Disordered" evidence="1">
    <location>
        <begin position="414"/>
        <end position="461"/>
    </location>
</feature>
<name>L7TGB5_9CAUD</name>
<dbReference type="EMBL" id="JX649097">
    <property type="protein sequence ID" value="AGC33891.1"/>
    <property type="molecule type" value="Genomic_DNA"/>
</dbReference>
<accession>L7TGB5</accession>